<evidence type="ECO:0000313" key="1">
    <source>
        <dbReference type="EMBL" id="GBP14165.1"/>
    </source>
</evidence>
<organism evidence="1 2">
    <name type="scientific">Eumeta variegata</name>
    <name type="common">Bagworm moth</name>
    <name type="synonym">Eumeta japonica</name>
    <dbReference type="NCBI Taxonomy" id="151549"/>
    <lineage>
        <taxon>Eukaryota</taxon>
        <taxon>Metazoa</taxon>
        <taxon>Ecdysozoa</taxon>
        <taxon>Arthropoda</taxon>
        <taxon>Hexapoda</taxon>
        <taxon>Insecta</taxon>
        <taxon>Pterygota</taxon>
        <taxon>Neoptera</taxon>
        <taxon>Endopterygota</taxon>
        <taxon>Lepidoptera</taxon>
        <taxon>Glossata</taxon>
        <taxon>Ditrysia</taxon>
        <taxon>Tineoidea</taxon>
        <taxon>Psychidae</taxon>
        <taxon>Oiketicinae</taxon>
        <taxon>Eumeta</taxon>
    </lineage>
</organism>
<protein>
    <submittedName>
        <fullName evidence="1">Uncharacterized protein</fullName>
    </submittedName>
</protein>
<proteinExistence type="predicted"/>
<dbReference type="EMBL" id="BGZK01000062">
    <property type="protein sequence ID" value="GBP14165.1"/>
    <property type="molecule type" value="Genomic_DNA"/>
</dbReference>
<reference evidence="1 2" key="1">
    <citation type="journal article" date="2019" name="Commun. Biol.">
        <title>The bagworm genome reveals a unique fibroin gene that provides high tensile strength.</title>
        <authorList>
            <person name="Kono N."/>
            <person name="Nakamura H."/>
            <person name="Ohtoshi R."/>
            <person name="Tomita M."/>
            <person name="Numata K."/>
            <person name="Arakawa K."/>
        </authorList>
    </citation>
    <scope>NUCLEOTIDE SEQUENCE [LARGE SCALE GENOMIC DNA]</scope>
</reference>
<sequence length="114" mass="12844">MRKRISDGRRGKQTGKGLIAGGCRMIEGKWATEALIHSLDETKQWKQSLLVVLYDGGSLVGQPESMRVRSEHVPISSSKLKYICLLNNTNTYGEGKYREETNISRVKQFKPCEA</sequence>
<dbReference type="Proteomes" id="UP000299102">
    <property type="component" value="Unassembled WGS sequence"/>
</dbReference>
<comment type="caution">
    <text evidence="1">The sequence shown here is derived from an EMBL/GenBank/DDBJ whole genome shotgun (WGS) entry which is preliminary data.</text>
</comment>
<keyword evidence="2" id="KW-1185">Reference proteome</keyword>
<gene>
    <name evidence="1" type="ORF">EVAR_7601_1</name>
</gene>
<accession>A0A4C1TJ62</accession>
<dbReference type="AlphaFoldDB" id="A0A4C1TJ62"/>
<evidence type="ECO:0000313" key="2">
    <source>
        <dbReference type="Proteomes" id="UP000299102"/>
    </source>
</evidence>
<name>A0A4C1TJ62_EUMVA</name>